<keyword evidence="3" id="KW-1185">Reference proteome</keyword>
<sequence length="71" mass="8674">MKKVFLAILILLMSISSAGFGRSYRHNRPNNGRPAYKKVCIRRDRRGRCLRYEYRRIPYHRHNNSRPPRFR</sequence>
<dbReference type="KEGG" id="str:Sterm_2894"/>
<gene>
    <name evidence="2" type="ordered locus">Sterm_2894</name>
</gene>
<organism evidence="2 3">
    <name type="scientific">Sebaldella termitidis (strain ATCC 33386 / NCTC 11300)</name>
    <dbReference type="NCBI Taxonomy" id="526218"/>
    <lineage>
        <taxon>Bacteria</taxon>
        <taxon>Fusobacteriati</taxon>
        <taxon>Fusobacteriota</taxon>
        <taxon>Fusobacteriia</taxon>
        <taxon>Fusobacteriales</taxon>
        <taxon>Leptotrichiaceae</taxon>
        <taxon>Sebaldella</taxon>
    </lineage>
</organism>
<keyword evidence="1" id="KW-0732">Signal</keyword>
<evidence type="ECO:0000256" key="1">
    <source>
        <dbReference type="SAM" id="SignalP"/>
    </source>
</evidence>
<feature type="signal peptide" evidence="1">
    <location>
        <begin position="1"/>
        <end position="18"/>
    </location>
</feature>
<dbReference type="RefSeq" id="WP_012862320.1">
    <property type="nucleotide sequence ID" value="NC_013517.1"/>
</dbReference>
<dbReference type="EMBL" id="CP001739">
    <property type="protein sequence ID" value="ACZ09738.1"/>
    <property type="molecule type" value="Genomic_DNA"/>
</dbReference>
<feature type="chain" id="PRO_5003020313" evidence="1">
    <location>
        <begin position="19"/>
        <end position="71"/>
    </location>
</feature>
<evidence type="ECO:0000313" key="3">
    <source>
        <dbReference type="Proteomes" id="UP000000845"/>
    </source>
</evidence>
<protein>
    <submittedName>
        <fullName evidence="2">Uncharacterized protein</fullName>
    </submittedName>
</protein>
<proteinExistence type="predicted"/>
<dbReference type="Proteomes" id="UP000000845">
    <property type="component" value="Chromosome"/>
</dbReference>
<accession>D1AND4</accession>
<name>D1AND4_SEBTE</name>
<evidence type="ECO:0000313" key="2">
    <source>
        <dbReference type="EMBL" id="ACZ09738.1"/>
    </source>
</evidence>
<reference evidence="3" key="1">
    <citation type="submission" date="2009-09" db="EMBL/GenBank/DDBJ databases">
        <title>The complete chromosome of Sebaldella termitidis ATCC 33386.</title>
        <authorList>
            <consortium name="US DOE Joint Genome Institute (JGI-PGF)"/>
            <person name="Lucas S."/>
            <person name="Copeland A."/>
            <person name="Lapidus A."/>
            <person name="Glavina del Rio T."/>
            <person name="Dalin E."/>
            <person name="Tice H."/>
            <person name="Bruce D."/>
            <person name="Goodwin L."/>
            <person name="Pitluck S."/>
            <person name="Kyrpides N."/>
            <person name="Mavromatis K."/>
            <person name="Ivanova N."/>
            <person name="Mikhailova N."/>
            <person name="Sims D."/>
            <person name="Meincke L."/>
            <person name="Brettin T."/>
            <person name="Detter J.C."/>
            <person name="Han C."/>
            <person name="Larimer F."/>
            <person name="Land M."/>
            <person name="Hauser L."/>
            <person name="Markowitz V."/>
            <person name="Cheng J.F."/>
            <person name="Hugenholtz P."/>
            <person name="Woyke T."/>
            <person name="Wu D."/>
            <person name="Eisen J.A."/>
        </authorList>
    </citation>
    <scope>NUCLEOTIDE SEQUENCE [LARGE SCALE GENOMIC DNA]</scope>
    <source>
        <strain evidence="3">ATCC 33386 / NCTC 11300</strain>
    </source>
</reference>
<dbReference type="HOGENOM" id="CLU_2737751_0_0_0"/>
<dbReference type="AlphaFoldDB" id="D1AND4"/>
<reference evidence="2 3" key="2">
    <citation type="journal article" date="2010" name="Stand. Genomic Sci.">
        <title>Complete genome sequence of Sebaldella termitidis type strain (NCTC 11300).</title>
        <authorList>
            <person name="Harmon-Smith M."/>
            <person name="Celia L."/>
            <person name="Chertkov O."/>
            <person name="Lapidus A."/>
            <person name="Copeland A."/>
            <person name="Glavina Del Rio T."/>
            <person name="Nolan M."/>
            <person name="Lucas S."/>
            <person name="Tice H."/>
            <person name="Cheng J.F."/>
            <person name="Han C."/>
            <person name="Detter J.C."/>
            <person name="Bruce D."/>
            <person name="Goodwin L."/>
            <person name="Pitluck S."/>
            <person name="Pati A."/>
            <person name="Liolios K."/>
            <person name="Ivanova N."/>
            <person name="Mavromatis K."/>
            <person name="Mikhailova N."/>
            <person name="Chen A."/>
            <person name="Palaniappan K."/>
            <person name="Land M."/>
            <person name="Hauser L."/>
            <person name="Chang Y.J."/>
            <person name="Jeffries C.D."/>
            <person name="Brettin T."/>
            <person name="Goker M."/>
            <person name="Beck B."/>
            <person name="Bristow J."/>
            <person name="Eisen J.A."/>
            <person name="Markowitz V."/>
            <person name="Hugenholtz P."/>
            <person name="Kyrpides N.C."/>
            <person name="Klenk H.P."/>
            <person name="Chen F."/>
        </authorList>
    </citation>
    <scope>NUCLEOTIDE SEQUENCE [LARGE SCALE GENOMIC DNA]</scope>
    <source>
        <strain evidence="3">ATCC 33386 / NCTC 11300</strain>
    </source>
</reference>